<keyword evidence="3 7" id="KW-0378">Hydrolase</keyword>
<dbReference type="InterPro" id="IPR051795">
    <property type="entry name" value="Glycosyl_Hydrlase_43"/>
</dbReference>
<dbReference type="AlphaFoldDB" id="A0A1Q5Q9M1"/>
<comment type="similarity">
    <text evidence="1 7">Belongs to the glycosyl hydrolase 43 family.</text>
</comment>
<dbReference type="OrthoDB" id="3879658at2759"/>
<evidence type="ECO:0000256" key="8">
    <source>
        <dbReference type="SAM" id="SignalP"/>
    </source>
</evidence>
<sequence length="322" mass="34484">MNRRVLSYAPLLAVLGRAIAEPVLAIDADFPDPSIIQTESGYWAFATEGNGVNAQVATSPDFSTWTRLSGVDALPGPFPSWVDSSSPAIWAPDVLVMPDGSFVMYFSAITSNNTNLHCVGAATSWIPEGPYTPVDNYLACPLEQGGAIDPDGFIDSDGTIYVVYKVDGDTLDNDGTTHSTPIMLQKMESDGVTPTGDPIELIDRSSIDGPLVEAPSLLLSNGIYYLSFSSNYYWTQSYDTSYAYATTITGPWTKQSSPYAPLLDTGVETRSSGPLSAPGGTDFLVDGTKIVFHADRNGQNASDGRAMFVSEIREANDVITLD</sequence>
<dbReference type="STRING" id="1441469.A0A1Q5Q9M1"/>
<evidence type="ECO:0000313" key="10">
    <source>
        <dbReference type="Proteomes" id="UP000214365"/>
    </source>
</evidence>
<dbReference type="Gene3D" id="2.115.10.20">
    <property type="entry name" value="Glycosyl hydrolase domain, family 43"/>
    <property type="match status" value="1"/>
</dbReference>
<keyword evidence="2 8" id="KW-0732">Signal</keyword>
<feature type="chain" id="PRO_5012750339" evidence="8">
    <location>
        <begin position="21"/>
        <end position="322"/>
    </location>
</feature>
<comment type="caution">
    <text evidence="9">The sequence shown here is derived from an EMBL/GenBank/DDBJ whole genome shotgun (WGS) entry which is preliminary data.</text>
</comment>
<organism evidence="9 10">
    <name type="scientific">Talaromyces atroroseus</name>
    <dbReference type="NCBI Taxonomy" id="1441469"/>
    <lineage>
        <taxon>Eukaryota</taxon>
        <taxon>Fungi</taxon>
        <taxon>Dikarya</taxon>
        <taxon>Ascomycota</taxon>
        <taxon>Pezizomycotina</taxon>
        <taxon>Eurotiomycetes</taxon>
        <taxon>Eurotiomycetidae</taxon>
        <taxon>Eurotiales</taxon>
        <taxon>Trichocomaceae</taxon>
        <taxon>Talaromyces</taxon>
        <taxon>Talaromyces sect. Trachyspermi</taxon>
    </lineage>
</organism>
<dbReference type="SUPFAM" id="SSF75005">
    <property type="entry name" value="Arabinanase/levansucrase/invertase"/>
    <property type="match status" value="1"/>
</dbReference>
<feature type="site" description="Important for catalytic activity, responsible for pKa modulation of the active site Glu and correct orientation of both the proton donor and substrate" evidence="6">
    <location>
        <position position="149"/>
    </location>
</feature>
<protein>
    <submittedName>
        <fullName evidence="9">Uncharacterized protein</fullName>
    </submittedName>
</protein>
<gene>
    <name evidence="9" type="ORF">UA08_01909</name>
</gene>
<reference evidence="9 10" key="1">
    <citation type="submission" date="2015-06" db="EMBL/GenBank/DDBJ databases">
        <title>Talaromyces atroroseus IBT 11181 draft genome.</title>
        <authorList>
            <person name="Rasmussen K.B."/>
            <person name="Rasmussen S."/>
            <person name="Petersen B."/>
            <person name="Sicheritz-Ponten T."/>
            <person name="Mortensen U.H."/>
            <person name="Thrane U."/>
        </authorList>
    </citation>
    <scope>NUCLEOTIDE SEQUENCE [LARGE SCALE GENOMIC DNA]</scope>
    <source>
        <strain evidence="9 10">IBT 11181</strain>
    </source>
</reference>
<dbReference type="InterPro" id="IPR006710">
    <property type="entry name" value="Glyco_hydro_43"/>
</dbReference>
<feature type="signal peptide" evidence="8">
    <location>
        <begin position="1"/>
        <end position="20"/>
    </location>
</feature>
<dbReference type="Proteomes" id="UP000214365">
    <property type="component" value="Unassembled WGS sequence"/>
</dbReference>
<name>A0A1Q5Q9M1_TALAT</name>
<dbReference type="RefSeq" id="XP_020122731.1">
    <property type="nucleotide sequence ID" value="XM_020261625.1"/>
</dbReference>
<dbReference type="Pfam" id="PF04616">
    <property type="entry name" value="Glyco_hydro_43"/>
    <property type="match status" value="1"/>
</dbReference>
<dbReference type="GeneID" id="31001664"/>
<evidence type="ECO:0000256" key="7">
    <source>
        <dbReference type="RuleBase" id="RU361187"/>
    </source>
</evidence>
<dbReference type="PANTHER" id="PTHR42812">
    <property type="entry name" value="BETA-XYLOSIDASE"/>
    <property type="match status" value="1"/>
</dbReference>
<feature type="active site" description="Proton donor" evidence="5">
    <location>
        <position position="213"/>
    </location>
</feature>
<evidence type="ECO:0000256" key="2">
    <source>
        <dbReference type="ARBA" id="ARBA00022729"/>
    </source>
</evidence>
<evidence type="ECO:0000256" key="6">
    <source>
        <dbReference type="PIRSR" id="PIRSR606710-2"/>
    </source>
</evidence>
<evidence type="ECO:0000313" key="9">
    <source>
        <dbReference type="EMBL" id="OKL62610.1"/>
    </source>
</evidence>
<proteinExistence type="inferred from homology"/>
<keyword evidence="4 7" id="KW-0326">Glycosidase</keyword>
<feature type="active site" description="Proton acceptor" evidence="5">
    <location>
        <position position="32"/>
    </location>
</feature>
<dbReference type="EMBL" id="LFMY01000002">
    <property type="protein sequence ID" value="OKL62610.1"/>
    <property type="molecule type" value="Genomic_DNA"/>
</dbReference>
<dbReference type="CDD" id="cd08999">
    <property type="entry name" value="GH43_ABN-like"/>
    <property type="match status" value="1"/>
</dbReference>
<evidence type="ECO:0000256" key="3">
    <source>
        <dbReference type="ARBA" id="ARBA00022801"/>
    </source>
</evidence>
<accession>A0A1Q5Q9M1</accession>
<evidence type="ECO:0000256" key="1">
    <source>
        <dbReference type="ARBA" id="ARBA00009865"/>
    </source>
</evidence>
<dbReference type="GO" id="GO:0004553">
    <property type="term" value="F:hydrolase activity, hydrolyzing O-glycosyl compounds"/>
    <property type="evidence" value="ECO:0007669"/>
    <property type="project" value="InterPro"/>
</dbReference>
<dbReference type="GO" id="GO:0005975">
    <property type="term" value="P:carbohydrate metabolic process"/>
    <property type="evidence" value="ECO:0007669"/>
    <property type="project" value="InterPro"/>
</dbReference>
<keyword evidence="10" id="KW-1185">Reference proteome</keyword>
<evidence type="ECO:0000256" key="4">
    <source>
        <dbReference type="ARBA" id="ARBA00023295"/>
    </source>
</evidence>
<dbReference type="PANTHER" id="PTHR42812:SF5">
    <property type="entry name" value="ENDO-ARABINASE"/>
    <property type="match status" value="1"/>
</dbReference>
<dbReference type="InterPro" id="IPR023296">
    <property type="entry name" value="Glyco_hydro_beta-prop_sf"/>
</dbReference>
<evidence type="ECO:0000256" key="5">
    <source>
        <dbReference type="PIRSR" id="PIRSR606710-1"/>
    </source>
</evidence>